<feature type="transmembrane region" description="Helical" evidence="1">
    <location>
        <begin position="82"/>
        <end position="102"/>
    </location>
</feature>
<feature type="transmembrane region" description="Helical" evidence="1">
    <location>
        <begin position="49"/>
        <end position="70"/>
    </location>
</feature>
<gene>
    <name evidence="2" type="ORF">GCM10009727_13240</name>
</gene>
<reference evidence="2 3" key="1">
    <citation type="journal article" date="2019" name="Int. J. Syst. Evol. Microbiol.">
        <title>The Global Catalogue of Microorganisms (GCM) 10K type strain sequencing project: providing services to taxonomists for standard genome sequencing and annotation.</title>
        <authorList>
            <consortium name="The Broad Institute Genomics Platform"/>
            <consortium name="The Broad Institute Genome Sequencing Center for Infectious Disease"/>
            <person name="Wu L."/>
            <person name="Ma J."/>
        </authorList>
    </citation>
    <scope>NUCLEOTIDE SEQUENCE [LARGE SCALE GENOMIC DNA]</scope>
    <source>
        <strain evidence="2 3">JCM 13850</strain>
    </source>
</reference>
<keyword evidence="1" id="KW-0472">Membrane</keyword>
<dbReference type="RefSeq" id="WP_344262561.1">
    <property type="nucleotide sequence ID" value="NZ_BAAAMR010000007.1"/>
</dbReference>
<organism evidence="2 3">
    <name type="scientific">Actinomadura napierensis</name>
    <dbReference type="NCBI Taxonomy" id="267854"/>
    <lineage>
        <taxon>Bacteria</taxon>
        <taxon>Bacillati</taxon>
        <taxon>Actinomycetota</taxon>
        <taxon>Actinomycetes</taxon>
        <taxon>Streptosporangiales</taxon>
        <taxon>Thermomonosporaceae</taxon>
        <taxon>Actinomadura</taxon>
    </lineage>
</organism>
<keyword evidence="1" id="KW-0812">Transmembrane</keyword>
<protein>
    <submittedName>
        <fullName evidence="2">Uncharacterized protein</fullName>
    </submittedName>
</protein>
<evidence type="ECO:0000256" key="1">
    <source>
        <dbReference type="SAM" id="Phobius"/>
    </source>
</evidence>
<dbReference type="Proteomes" id="UP001501020">
    <property type="component" value="Unassembled WGS sequence"/>
</dbReference>
<keyword evidence="1" id="KW-1133">Transmembrane helix</keyword>
<evidence type="ECO:0000313" key="3">
    <source>
        <dbReference type="Proteomes" id="UP001501020"/>
    </source>
</evidence>
<dbReference type="InterPro" id="IPR045713">
    <property type="entry name" value="DUF6069"/>
</dbReference>
<dbReference type="EMBL" id="BAAAMR010000007">
    <property type="protein sequence ID" value="GAA2125136.1"/>
    <property type="molecule type" value="Genomic_DNA"/>
</dbReference>
<sequence>MKSKPTSRRLITTGAAVAAAVAVWAAAKGVGTSLKQPAGGSGTPADLPVGAVVFVSAATALLGWSVLALLERFTPRPGRIWTAVATACLLLSLSGLFTGHGVSTVNRLGLVLLHLTAGAVVIPALALTARRAS</sequence>
<comment type="caution">
    <text evidence="2">The sequence shown here is derived from an EMBL/GenBank/DDBJ whole genome shotgun (WGS) entry which is preliminary data.</text>
</comment>
<evidence type="ECO:0000313" key="2">
    <source>
        <dbReference type="EMBL" id="GAA2125136.1"/>
    </source>
</evidence>
<proteinExistence type="predicted"/>
<name>A0ABN2YDM4_9ACTN</name>
<dbReference type="Pfam" id="PF19545">
    <property type="entry name" value="DUF6069"/>
    <property type="match status" value="1"/>
</dbReference>
<keyword evidence="3" id="KW-1185">Reference proteome</keyword>
<feature type="transmembrane region" description="Helical" evidence="1">
    <location>
        <begin position="108"/>
        <end position="129"/>
    </location>
</feature>
<accession>A0ABN2YDM4</accession>